<protein>
    <recommendedName>
        <fullName evidence="4">Nutrient deprivation-induced protein</fullName>
    </recommendedName>
</protein>
<evidence type="ECO:0000256" key="1">
    <source>
        <dbReference type="SAM" id="MobiDB-lite"/>
    </source>
</evidence>
<organism evidence="2 3">
    <name type="scientific">Noviherbaspirillum aridicola</name>
    <dbReference type="NCBI Taxonomy" id="2849687"/>
    <lineage>
        <taxon>Bacteria</taxon>
        <taxon>Pseudomonadati</taxon>
        <taxon>Pseudomonadota</taxon>
        <taxon>Betaproteobacteria</taxon>
        <taxon>Burkholderiales</taxon>
        <taxon>Oxalobacteraceae</taxon>
        <taxon>Noviherbaspirillum</taxon>
    </lineage>
</organism>
<feature type="compositionally biased region" description="Low complexity" evidence="1">
    <location>
        <begin position="231"/>
        <end position="242"/>
    </location>
</feature>
<sequence>MASSGAGSSGGIDAGYTGAAMSGRSTSPMGGGMKEGTSRLASSARQYADDVASKAKEKSRTVFDQQKETAVGQVSQVASAIRSTAGQLQGEGQDQVARYVGMLADQLENLGGRLREKDLDTLLDDAQNLARRSPGTFFVGSVAVGFLLARFLKSSSTSGVEYRGYSGEQDEAWRSAAATSSGAYMGSTTGAAGTTGTTGTAGTTGAAGVTGGAGSVGSGGSASRGVGADGTPGTSGTTIGSSATPLNGSGAGGPSI</sequence>
<evidence type="ECO:0000313" key="3">
    <source>
        <dbReference type="Proteomes" id="UP000887222"/>
    </source>
</evidence>
<feature type="region of interest" description="Disordered" evidence="1">
    <location>
        <begin position="214"/>
        <end position="256"/>
    </location>
</feature>
<dbReference type="EMBL" id="BPMK01000002">
    <property type="protein sequence ID" value="GIZ50390.1"/>
    <property type="molecule type" value="Genomic_DNA"/>
</dbReference>
<evidence type="ECO:0000313" key="2">
    <source>
        <dbReference type="EMBL" id="GIZ50390.1"/>
    </source>
</evidence>
<gene>
    <name evidence="2" type="ORF">NCCP691_04040</name>
</gene>
<feature type="region of interest" description="Disordered" evidence="1">
    <location>
        <begin position="1"/>
        <end position="53"/>
    </location>
</feature>
<keyword evidence="3" id="KW-1185">Reference proteome</keyword>
<reference evidence="2 3" key="1">
    <citation type="journal article" date="2022" name="Int. J. Syst. Evol. Microbiol.">
        <title>Noviherbaspirillum aridicola sp. nov., isolated from an arid soil in Pakistan.</title>
        <authorList>
            <person name="Khan I.U."/>
            <person name="Saqib M."/>
            <person name="Amin A."/>
            <person name="Hussain F."/>
            <person name="Li L."/>
            <person name="Liu Y.H."/>
            <person name="Fang B.Z."/>
            <person name="Ahmed I."/>
            <person name="Li W.J."/>
        </authorList>
    </citation>
    <scope>NUCLEOTIDE SEQUENCE [LARGE SCALE GENOMIC DNA]</scope>
    <source>
        <strain evidence="2 3">NCCP-691</strain>
    </source>
</reference>
<proteinExistence type="predicted"/>
<name>A0ABQ4PZY1_9BURK</name>
<feature type="compositionally biased region" description="Gly residues" evidence="1">
    <location>
        <begin position="214"/>
        <end position="230"/>
    </location>
</feature>
<accession>A0ABQ4PZY1</accession>
<comment type="caution">
    <text evidence="2">The sequence shown here is derived from an EMBL/GenBank/DDBJ whole genome shotgun (WGS) entry which is preliminary data.</text>
</comment>
<evidence type="ECO:0008006" key="4">
    <source>
        <dbReference type="Google" id="ProtNLM"/>
    </source>
</evidence>
<dbReference type="Proteomes" id="UP000887222">
    <property type="component" value="Unassembled WGS sequence"/>
</dbReference>